<comment type="caution">
    <text evidence="2">The sequence shown here is derived from an EMBL/GenBank/DDBJ whole genome shotgun (WGS) entry which is preliminary data.</text>
</comment>
<gene>
    <name evidence="2" type="ORF">DWZ50_19475</name>
</gene>
<evidence type="ECO:0000313" key="3">
    <source>
        <dbReference type="Proteomes" id="UP000285610"/>
    </source>
</evidence>
<reference evidence="2 3" key="1">
    <citation type="submission" date="2018-08" db="EMBL/GenBank/DDBJ databases">
        <title>A genome reference for cultivated species of the human gut microbiota.</title>
        <authorList>
            <person name="Zou Y."/>
            <person name="Xue W."/>
            <person name="Luo G."/>
        </authorList>
    </citation>
    <scope>NUCLEOTIDE SEQUENCE [LARGE SCALE GENOMIC DNA]</scope>
    <source>
        <strain evidence="2 3">AF33-12</strain>
    </source>
</reference>
<evidence type="ECO:0000313" key="2">
    <source>
        <dbReference type="EMBL" id="RHM67677.1"/>
    </source>
</evidence>
<evidence type="ECO:0000259" key="1">
    <source>
        <dbReference type="Pfam" id="PF13936"/>
    </source>
</evidence>
<sequence>MKKNQKKNLKKNLHLSYKDRCIIQEFLTYGYSFTAIANRIQKDRTTISKEIRNHCFVKPFRGNNEVNCSLLLKPPYVCNGCENSSRCKQPK</sequence>
<dbReference type="Proteomes" id="UP000285610">
    <property type="component" value="Unassembled WGS sequence"/>
</dbReference>
<organism evidence="2 3">
    <name type="scientific">Mediterraneibacter gnavus</name>
    <name type="common">Ruminococcus gnavus</name>
    <dbReference type="NCBI Taxonomy" id="33038"/>
    <lineage>
        <taxon>Bacteria</taxon>
        <taxon>Bacillati</taxon>
        <taxon>Bacillota</taxon>
        <taxon>Clostridia</taxon>
        <taxon>Lachnospirales</taxon>
        <taxon>Lachnospiraceae</taxon>
        <taxon>Mediterraneibacter</taxon>
    </lineage>
</organism>
<proteinExistence type="predicted"/>
<dbReference type="RefSeq" id="WP_118445504.1">
    <property type="nucleotide sequence ID" value="NZ_JAQMLA010000105.1"/>
</dbReference>
<protein>
    <submittedName>
        <fullName evidence="2">Helix-turn-helix domain-containing protein</fullName>
    </submittedName>
</protein>
<feature type="domain" description="Transposase IS30-like HTH" evidence="1">
    <location>
        <begin position="12"/>
        <end position="52"/>
    </location>
</feature>
<dbReference type="Pfam" id="PF13936">
    <property type="entry name" value="HTH_38"/>
    <property type="match status" value="1"/>
</dbReference>
<name>A0A415RZ55_MEDGN</name>
<dbReference type="AlphaFoldDB" id="A0A415RZ55"/>
<accession>A0A415RZ55</accession>
<dbReference type="EMBL" id="QRQE01000096">
    <property type="protein sequence ID" value="RHM67677.1"/>
    <property type="molecule type" value="Genomic_DNA"/>
</dbReference>
<dbReference type="InterPro" id="IPR025246">
    <property type="entry name" value="IS30-like_HTH"/>
</dbReference>